<keyword evidence="2" id="KW-1185">Reference proteome</keyword>
<protein>
    <submittedName>
        <fullName evidence="1">Uncharacterized protein</fullName>
    </submittedName>
</protein>
<dbReference type="EMBL" id="CADEHS020000002">
    <property type="protein sequence ID" value="CAG9938468.1"/>
    <property type="molecule type" value="Genomic_DNA"/>
</dbReference>
<evidence type="ECO:0000313" key="2">
    <source>
        <dbReference type="Proteomes" id="UP000836387"/>
    </source>
</evidence>
<gene>
    <name evidence="1" type="ORF">CRV2_00006893</name>
</gene>
<sequence length="161" mass="17616">MSHKTLVRLKPPDYVQAYACTLGWYTFAFTSHTLTVLRGMTGSGELVCPVFMQSSAVRPSKPLPRLNHPHVVVGLTRCNLKSGRQATIRSSLASPPEMHGMRLRQEMRGPISQSLMQQSEDLPQHKAINIRSNMEDLLLAAEFGGQLTGVGDLVASTSAQS</sequence>
<evidence type="ECO:0000313" key="1">
    <source>
        <dbReference type="EMBL" id="CAG9938468.1"/>
    </source>
</evidence>
<dbReference type="Proteomes" id="UP000836387">
    <property type="component" value="Unassembled WGS sequence"/>
</dbReference>
<reference evidence="1" key="2">
    <citation type="submission" date="2021-10" db="EMBL/GenBank/DDBJ databases">
        <authorList>
            <person name="Piombo E."/>
        </authorList>
    </citation>
    <scope>NUCLEOTIDE SEQUENCE</scope>
</reference>
<reference evidence="1" key="1">
    <citation type="submission" date="2020-04" db="EMBL/GenBank/DDBJ databases">
        <authorList>
            <person name="Broberg M."/>
        </authorList>
    </citation>
    <scope>NUCLEOTIDE SEQUENCE</scope>
</reference>
<comment type="caution">
    <text evidence="1">The sequence shown here is derived from an EMBL/GenBank/DDBJ whole genome shotgun (WGS) entry which is preliminary data.</text>
</comment>
<accession>A0ACA9TC59</accession>
<proteinExistence type="predicted"/>
<organism evidence="1 2">
    <name type="scientific">Clonostachys rosea f. rosea IK726</name>
    <dbReference type="NCBI Taxonomy" id="1349383"/>
    <lineage>
        <taxon>Eukaryota</taxon>
        <taxon>Fungi</taxon>
        <taxon>Dikarya</taxon>
        <taxon>Ascomycota</taxon>
        <taxon>Pezizomycotina</taxon>
        <taxon>Sordariomycetes</taxon>
        <taxon>Hypocreomycetidae</taxon>
        <taxon>Hypocreales</taxon>
        <taxon>Bionectriaceae</taxon>
        <taxon>Clonostachys</taxon>
    </lineage>
</organism>
<name>A0ACA9TC59_BIOOC</name>